<dbReference type="RefSeq" id="WP_121435946.1">
    <property type="nucleotide sequence ID" value="NZ_RBWU01000004.1"/>
</dbReference>
<evidence type="ECO:0000313" key="2">
    <source>
        <dbReference type="EMBL" id="RKS73450.1"/>
    </source>
</evidence>
<reference evidence="2 3" key="1">
    <citation type="submission" date="2018-10" db="EMBL/GenBank/DDBJ databases">
        <title>Genomic Encyclopedia of Archaeal and Bacterial Type Strains, Phase II (KMG-II): from individual species to whole genera.</title>
        <authorList>
            <person name="Goeker M."/>
        </authorList>
    </citation>
    <scope>NUCLEOTIDE SEQUENCE [LARGE SCALE GENOMIC DNA]</scope>
    <source>
        <strain evidence="2 3">DSM 43383</strain>
    </source>
</reference>
<name>A0A495QLK1_9ACTN</name>
<dbReference type="EMBL" id="RBWU01000004">
    <property type="protein sequence ID" value="RKS73450.1"/>
    <property type="molecule type" value="Genomic_DNA"/>
</dbReference>
<keyword evidence="1" id="KW-1133">Transmembrane helix</keyword>
<comment type="caution">
    <text evidence="2">The sequence shown here is derived from an EMBL/GenBank/DDBJ whole genome shotgun (WGS) entry which is preliminary data.</text>
</comment>
<feature type="transmembrane region" description="Helical" evidence="1">
    <location>
        <begin position="116"/>
        <end position="138"/>
    </location>
</feature>
<proteinExistence type="predicted"/>
<keyword evidence="3" id="KW-1185">Reference proteome</keyword>
<feature type="transmembrane region" description="Helical" evidence="1">
    <location>
        <begin position="70"/>
        <end position="95"/>
    </location>
</feature>
<evidence type="ECO:0000313" key="3">
    <source>
        <dbReference type="Proteomes" id="UP000274601"/>
    </source>
</evidence>
<sequence length="284" mass="30568">MTTSSRPRARRTFELAVHSLGALILASFSGTLLTAVAGYVSHVSRAAGHAGAVDFLKTSTWVEPDPDYGAAWFSYECGALGFLAGSALVGVMLIVSALSSRHRRKMIAIFERVRTLLTLFAITGSICGTVLTIMWASGDDGVSTTDPPSWILFHLAIEAGGLAFAFGLLLGVLSVTMLTVVVLVRILAGVLNSACTSLRPAPVDLIVDTNAPRLIRAAAAFMPPEYGRRWRDDVAEALFDYEPDEHPELLRDFLLHAPAAIAWAWTATLQRHVRGAGHSRGRQE</sequence>
<organism evidence="2 3">
    <name type="scientific">Actinomadura pelletieri DSM 43383</name>
    <dbReference type="NCBI Taxonomy" id="1120940"/>
    <lineage>
        <taxon>Bacteria</taxon>
        <taxon>Bacillati</taxon>
        <taxon>Actinomycetota</taxon>
        <taxon>Actinomycetes</taxon>
        <taxon>Streptosporangiales</taxon>
        <taxon>Thermomonosporaceae</taxon>
        <taxon>Actinomadura</taxon>
    </lineage>
</organism>
<gene>
    <name evidence="2" type="ORF">BZB76_4141</name>
</gene>
<feature type="transmembrane region" description="Helical" evidence="1">
    <location>
        <begin position="150"/>
        <end position="183"/>
    </location>
</feature>
<dbReference type="OrthoDB" id="9919364at2"/>
<dbReference type="AlphaFoldDB" id="A0A495QLK1"/>
<keyword evidence="1" id="KW-0472">Membrane</keyword>
<keyword evidence="1" id="KW-0812">Transmembrane</keyword>
<dbReference type="Proteomes" id="UP000274601">
    <property type="component" value="Unassembled WGS sequence"/>
</dbReference>
<accession>A0A495QLK1</accession>
<evidence type="ECO:0000256" key="1">
    <source>
        <dbReference type="SAM" id="Phobius"/>
    </source>
</evidence>
<protein>
    <submittedName>
        <fullName evidence="2">Uncharacterized protein</fullName>
    </submittedName>
</protein>